<feature type="non-terminal residue" evidence="2">
    <location>
        <position position="32"/>
    </location>
</feature>
<feature type="domain" description="DUF6922" evidence="1">
    <location>
        <begin position="7"/>
        <end position="32"/>
    </location>
</feature>
<accession>X1P1R4</accession>
<evidence type="ECO:0000313" key="2">
    <source>
        <dbReference type="EMBL" id="GAI49828.1"/>
    </source>
</evidence>
<dbReference type="InterPro" id="IPR053830">
    <property type="entry name" value="DUF6922"/>
</dbReference>
<proteinExistence type="predicted"/>
<evidence type="ECO:0000259" key="1">
    <source>
        <dbReference type="Pfam" id="PF21956"/>
    </source>
</evidence>
<sequence>MKTLPQFLKKYFWDVDFNKLDKEIFASFIIER</sequence>
<gene>
    <name evidence="2" type="ORF">S06H3_56076</name>
</gene>
<dbReference type="Pfam" id="PF21956">
    <property type="entry name" value="DUF6922"/>
    <property type="match status" value="1"/>
</dbReference>
<reference evidence="2" key="1">
    <citation type="journal article" date="2014" name="Front. Microbiol.">
        <title>High frequency of phylogenetically diverse reductive dehalogenase-homologous genes in deep subseafloor sedimentary metagenomes.</title>
        <authorList>
            <person name="Kawai M."/>
            <person name="Futagami T."/>
            <person name="Toyoda A."/>
            <person name="Takaki Y."/>
            <person name="Nishi S."/>
            <person name="Hori S."/>
            <person name="Arai W."/>
            <person name="Tsubouchi T."/>
            <person name="Morono Y."/>
            <person name="Uchiyama I."/>
            <person name="Ito T."/>
            <person name="Fujiyama A."/>
            <person name="Inagaki F."/>
            <person name="Takami H."/>
        </authorList>
    </citation>
    <scope>NUCLEOTIDE SEQUENCE</scope>
    <source>
        <strain evidence="2">Expedition CK06-06</strain>
    </source>
</reference>
<dbReference type="AlphaFoldDB" id="X1P1R4"/>
<protein>
    <recommendedName>
        <fullName evidence="1">DUF6922 domain-containing protein</fullName>
    </recommendedName>
</protein>
<comment type="caution">
    <text evidence="2">The sequence shown here is derived from an EMBL/GenBank/DDBJ whole genome shotgun (WGS) entry which is preliminary data.</text>
</comment>
<name>X1P1R4_9ZZZZ</name>
<dbReference type="EMBL" id="BARV01036037">
    <property type="protein sequence ID" value="GAI49828.1"/>
    <property type="molecule type" value="Genomic_DNA"/>
</dbReference>
<organism evidence="2">
    <name type="scientific">marine sediment metagenome</name>
    <dbReference type="NCBI Taxonomy" id="412755"/>
    <lineage>
        <taxon>unclassified sequences</taxon>
        <taxon>metagenomes</taxon>
        <taxon>ecological metagenomes</taxon>
    </lineage>
</organism>